<dbReference type="VEuPathDB" id="CryptoDB:Vbra_16486"/>
<dbReference type="Pfam" id="PF12906">
    <property type="entry name" value="RINGv"/>
    <property type="match status" value="1"/>
</dbReference>
<evidence type="ECO:0000256" key="1">
    <source>
        <dbReference type="ARBA" id="ARBA00004141"/>
    </source>
</evidence>
<evidence type="ECO:0000256" key="2">
    <source>
        <dbReference type="ARBA" id="ARBA00022679"/>
    </source>
</evidence>
<evidence type="ECO:0000256" key="7">
    <source>
        <dbReference type="ARBA" id="ARBA00022833"/>
    </source>
</evidence>
<dbReference type="InParanoid" id="A0A0G4FZG2"/>
<name>A0A0G4FZG2_VITBC</name>
<accession>A0A0G4FZG2</accession>
<dbReference type="PANTHER" id="PTHR46065">
    <property type="entry name" value="E3 UBIQUITIN-PROTEIN LIGASE MARCH 2/3 FAMILY MEMBER"/>
    <property type="match status" value="1"/>
</dbReference>
<dbReference type="GO" id="GO:0008270">
    <property type="term" value="F:zinc ion binding"/>
    <property type="evidence" value="ECO:0007669"/>
    <property type="project" value="UniProtKB-KW"/>
</dbReference>
<keyword evidence="9 10" id="KW-0472">Membrane</keyword>
<reference evidence="12 13" key="1">
    <citation type="submission" date="2014-11" db="EMBL/GenBank/DDBJ databases">
        <authorList>
            <person name="Zhu J."/>
            <person name="Qi W."/>
            <person name="Song R."/>
        </authorList>
    </citation>
    <scope>NUCLEOTIDE SEQUENCE [LARGE SCALE GENOMIC DNA]</scope>
</reference>
<evidence type="ECO:0000256" key="10">
    <source>
        <dbReference type="SAM" id="Phobius"/>
    </source>
</evidence>
<evidence type="ECO:0000259" key="11">
    <source>
        <dbReference type="PROSITE" id="PS51292"/>
    </source>
</evidence>
<keyword evidence="13" id="KW-1185">Reference proteome</keyword>
<sequence length="263" mass="30414">MEGENCFICWDAEKGEKLEKPCKCRAAHRSCLDEWRTLSQHPTHCEICKSKYPTAAPLSATLPTLSELRWFIVVRLAAPLLVLIPFLFIPLPHDVVTELSCIDPVKVCNDPAVHSAWAKICLRLDYDAYRAIHANRNIEGIDDNRLFTLKEKIILWSRITPKWLRQLIEFAVLQRALPEFLILFATPWLLKALAEVAPQLPNPIWHIMTFRKRLHGEQHRHSFLALCFPMAVNMTVHIVQFMLWGTVGHLYTTPTQYLMRGWG</sequence>
<dbReference type="GO" id="GO:0016020">
    <property type="term" value="C:membrane"/>
    <property type="evidence" value="ECO:0007669"/>
    <property type="project" value="UniProtKB-SubCell"/>
</dbReference>
<keyword evidence="3 10" id="KW-0812">Transmembrane</keyword>
<comment type="subcellular location">
    <subcellularLocation>
        <location evidence="1">Membrane</location>
        <topology evidence="1">Multi-pass membrane protein</topology>
    </subcellularLocation>
</comment>
<keyword evidence="5" id="KW-0863">Zinc-finger</keyword>
<protein>
    <recommendedName>
        <fullName evidence="11">RING-CH-type domain-containing protein</fullName>
    </recommendedName>
</protein>
<evidence type="ECO:0000256" key="8">
    <source>
        <dbReference type="ARBA" id="ARBA00022989"/>
    </source>
</evidence>
<keyword evidence="7" id="KW-0862">Zinc</keyword>
<evidence type="ECO:0000256" key="4">
    <source>
        <dbReference type="ARBA" id="ARBA00022723"/>
    </source>
</evidence>
<evidence type="ECO:0000256" key="9">
    <source>
        <dbReference type="ARBA" id="ARBA00023136"/>
    </source>
</evidence>
<dbReference type="SMART" id="SM00744">
    <property type="entry name" value="RINGv"/>
    <property type="match status" value="1"/>
</dbReference>
<evidence type="ECO:0000313" key="12">
    <source>
        <dbReference type="EMBL" id="CEM20643.1"/>
    </source>
</evidence>
<dbReference type="Gene3D" id="3.30.40.10">
    <property type="entry name" value="Zinc/RING finger domain, C3HC4 (zinc finger)"/>
    <property type="match status" value="1"/>
</dbReference>
<dbReference type="EMBL" id="CDMY01000531">
    <property type="protein sequence ID" value="CEM20643.1"/>
    <property type="molecule type" value="Genomic_DNA"/>
</dbReference>
<evidence type="ECO:0000256" key="6">
    <source>
        <dbReference type="ARBA" id="ARBA00022786"/>
    </source>
</evidence>
<dbReference type="PANTHER" id="PTHR46065:SF3">
    <property type="entry name" value="FI20425P1"/>
    <property type="match status" value="1"/>
</dbReference>
<keyword evidence="2" id="KW-0808">Transferase</keyword>
<evidence type="ECO:0000256" key="3">
    <source>
        <dbReference type="ARBA" id="ARBA00022692"/>
    </source>
</evidence>
<feature type="domain" description="RING-CH-type" evidence="11">
    <location>
        <begin position="1"/>
        <end position="55"/>
    </location>
</feature>
<dbReference type="InterPro" id="IPR011016">
    <property type="entry name" value="Znf_RING-CH"/>
</dbReference>
<keyword evidence="8 10" id="KW-1133">Transmembrane helix</keyword>
<evidence type="ECO:0000256" key="5">
    <source>
        <dbReference type="ARBA" id="ARBA00022771"/>
    </source>
</evidence>
<dbReference type="InterPro" id="IPR013083">
    <property type="entry name" value="Znf_RING/FYVE/PHD"/>
</dbReference>
<dbReference type="PROSITE" id="PS51292">
    <property type="entry name" value="ZF_RING_CH"/>
    <property type="match status" value="1"/>
</dbReference>
<keyword evidence="6" id="KW-0833">Ubl conjugation pathway</keyword>
<proteinExistence type="predicted"/>
<dbReference type="Proteomes" id="UP000041254">
    <property type="component" value="Unassembled WGS sequence"/>
</dbReference>
<dbReference type="PhylomeDB" id="A0A0G4FZG2"/>
<gene>
    <name evidence="12" type="ORF">Vbra_16486</name>
</gene>
<dbReference type="GO" id="GO:0016740">
    <property type="term" value="F:transferase activity"/>
    <property type="evidence" value="ECO:0007669"/>
    <property type="project" value="UniProtKB-KW"/>
</dbReference>
<dbReference type="AlphaFoldDB" id="A0A0G4FZG2"/>
<keyword evidence="4" id="KW-0479">Metal-binding</keyword>
<organism evidence="12 13">
    <name type="scientific">Vitrella brassicaformis (strain CCMP3155)</name>
    <dbReference type="NCBI Taxonomy" id="1169540"/>
    <lineage>
        <taxon>Eukaryota</taxon>
        <taxon>Sar</taxon>
        <taxon>Alveolata</taxon>
        <taxon>Colpodellida</taxon>
        <taxon>Vitrellaceae</taxon>
        <taxon>Vitrella</taxon>
    </lineage>
</organism>
<evidence type="ECO:0000313" key="13">
    <source>
        <dbReference type="Proteomes" id="UP000041254"/>
    </source>
</evidence>
<dbReference type="SUPFAM" id="SSF57850">
    <property type="entry name" value="RING/U-box"/>
    <property type="match status" value="1"/>
</dbReference>
<feature type="transmembrane region" description="Helical" evidence="10">
    <location>
        <begin position="223"/>
        <end position="244"/>
    </location>
</feature>